<comment type="domain">
    <text evidence="13">The Q motif is unique to and characteristic of the DEAD box family of RNA helicases and controls ATP binding and hydrolysis.</text>
</comment>
<comment type="function">
    <text evidence="13">RNA helicase.</text>
</comment>
<name>A0A851B4Y4_PICGY</name>
<keyword evidence="8" id="KW-0539">Nucleus</keyword>
<dbReference type="Pfam" id="PF13959">
    <property type="entry name" value="CTE_SPB4"/>
    <property type="match status" value="1"/>
</dbReference>
<evidence type="ECO:0000256" key="9">
    <source>
        <dbReference type="ARBA" id="ARBA00037933"/>
    </source>
</evidence>
<dbReference type="EMBL" id="WEKY01015739">
    <property type="protein sequence ID" value="NWI38524.1"/>
    <property type="molecule type" value="Genomic_DNA"/>
</dbReference>
<dbReference type="InterPro" id="IPR000629">
    <property type="entry name" value="RNA-helicase_DEAD-box_CS"/>
</dbReference>
<feature type="chain" id="PRO_5032855216" description="ATP-dependent RNA helicase" evidence="15">
    <location>
        <begin position="21"/>
        <end position="690"/>
    </location>
</feature>
<comment type="caution">
    <text evidence="18">The sequence shown here is derived from an EMBL/GenBank/DDBJ whole genome shotgun (WGS) entry which is preliminary data.</text>
</comment>
<dbReference type="PROSITE" id="PS51192">
    <property type="entry name" value="HELICASE_ATP_BIND_1"/>
    <property type="match status" value="1"/>
</dbReference>
<dbReference type="GO" id="GO:0003723">
    <property type="term" value="F:RNA binding"/>
    <property type="evidence" value="ECO:0007669"/>
    <property type="project" value="UniProtKB-UniRule"/>
</dbReference>
<dbReference type="SMART" id="SM00487">
    <property type="entry name" value="DEXDc"/>
    <property type="match status" value="1"/>
</dbReference>
<evidence type="ECO:0000256" key="11">
    <source>
        <dbReference type="ARBA" id="ARBA00054056"/>
    </source>
</evidence>
<comment type="function">
    <text evidence="11">May have DNA helicase activity and RNA helicase activity. Probably have ssDNA and RNA dependent ATPase activity. Plays a role in ribosome biogenesis and TP53/p53 regulation through its interaction with NPM1.</text>
</comment>
<dbReference type="Pfam" id="PF00271">
    <property type="entry name" value="Helicase_C"/>
    <property type="match status" value="1"/>
</dbReference>
<dbReference type="SMART" id="SM01178">
    <property type="entry name" value="DUF4217"/>
    <property type="match status" value="1"/>
</dbReference>
<dbReference type="GO" id="GO:0005524">
    <property type="term" value="F:ATP binding"/>
    <property type="evidence" value="ECO:0007669"/>
    <property type="project" value="UniProtKB-UniRule"/>
</dbReference>
<evidence type="ECO:0000313" key="19">
    <source>
        <dbReference type="Proteomes" id="UP000631391"/>
    </source>
</evidence>
<dbReference type="FunFam" id="3.40.50.300:FF:001466">
    <property type="entry name" value="RNA helicase"/>
    <property type="match status" value="1"/>
</dbReference>
<comment type="catalytic activity">
    <reaction evidence="10">
        <text>ATP + H2O = ADP + phosphate + H(+)</text>
        <dbReference type="Rhea" id="RHEA:13065"/>
        <dbReference type="ChEBI" id="CHEBI:15377"/>
        <dbReference type="ChEBI" id="CHEBI:15378"/>
        <dbReference type="ChEBI" id="CHEBI:30616"/>
        <dbReference type="ChEBI" id="CHEBI:43474"/>
        <dbReference type="ChEBI" id="CHEBI:456216"/>
        <dbReference type="EC" id="3.6.4.13"/>
    </reaction>
    <physiologicalReaction direction="left-to-right" evidence="10">
        <dbReference type="Rhea" id="RHEA:13066"/>
    </physiologicalReaction>
</comment>
<keyword evidence="2 12" id="KW-0547">Nucleotide-binding</keyword>
<comment type="similarity">
    <text evidence="9">Belongs to the DEAD box helicase family. DDX31/DBP7 subfamily.</text>
</comment>
<evidence type="ECO:0000256" key="14">
    <source>
        <dbReference type="SAM" id="MobiDB-lite"/>
    </source>
</evidence>
<protein>
    <recommendedName>
        <fullName evidence="13">ATP-dependent RNA helicase</fullName>
        <ecNumber evidence="13">3.6.4.13</ecNumber>
    </recommendedName>
</protein>
<keyword evidence="5 12" id="KW-0067">ATP-binding</keyword>
<feature type="domain" description="Helicase C-terminal" evidence="17">
    <location>
        <begin position="361"/>
        <end position="540"/>
    </location>
</feature>
<dbReference type="GO" id="GO:0003724">
    <property type="term" value="F:RNA helicase activity"/>
    <property type="evidence" value="ECO:0007669"/>
    <property type="project" value="UniProtKB-EC"/>
</dbReference>
<dbReference type="GO" id="GO:0005730">
    <property type="term" value="C:nucleolus"/>
    <property type="evidence" value="ECO:0007669"/>
    <property type="project" value="UniProtKB-SubCell"/>
</dbReference>
<keyword evidence="3 12" id="KW-0378">Hydrolase</keyword>
<dbReference type="InterPro" id="IPR011545">
    <property type="entry name" value="DEAD/DEAH_box_helicase_dom"/>
</dbReference>
<evidence type="ECO:0000256" key="3">
    <source>
        <dbReference type="ARBA" id="ARBA00022801"/>
    </source>
</evidence>
<dbReference type="CDD" id="cd18787">
    <property type="entry name" value="SF2_C_DEAD"/>
    <property type="match status" value="1"/>
</dbReference>
<dbReference type="GO" id="GO:0016787">
    <property type="term" value="F:hydrolase activity"/>
    <property type="evidence" value="ECO:0007669"/>
    <property type="project" value="UniProtKB-KW"/>
</dbReference>
<dbReference type="PROSITE" id="PS51194">
    <property type="entry name" value="HELICASE_CTER"/>
    <property type="match status" value="1"/>
</dbReference>
<dbReference type="SMART" id="SM00490">
    <property type="entry name" value="HELICc"/>
    <property type="match status" value="1"/>
</dbReference>
<evidence type="ECO:0000256" key="15">
    <source>
        <dbReference type="SAM" id="SignalP"/>
    </source>
</evidence>
<keyword evidence="6 13" id="KW-0694">RNA-binding</keyword>
<dbReference type="PROSITE" id="PS00039">
    <property type="entry name" value="DEAD_ATP_HELICASE"/>
    <property type="match status" value="1"/>
</dbReference>
<feature type="non-terminal residue" evidence="18">
    <location>
        <position position="690"/>
    </location>
</feature>
<reference evidence="18" key="1">
    <citation type="submission" date="2019-10" db="EMBL/GenBank/DDBJ databases">
        <title>Bird 10,000 Genomes (B10K) Project - Family phase.</title>
        <authorList>
            <person name="Zhang G."/>
        </authorList>
    </citation>
    <scope>NUCLEOTIDE SEQUENCE</scope>
    <source>
        <strain evidence="18">B10K-DU-012-30</strain>
        <tissue evidence="18">Muscle</tissue>
    </source>
</reference>
<evidence type="ECO:0000256" key="5">
    <source>
        <dbReference type="ARBA" id="ARBA00022840"/>
    </source>
</evidence>
<dbReference type="PANTHER" id="PTHR24031">
    <property type="entry name" value="RNA HELICASE"/>
    <property type="match status" value="1"/>
</dbReference>
<dbReference type="CDD" id="cd17949">
    <property type="entry name" value="DEADc_DDX31"/>
    <property type="match status" value="1"/>
</dbReference>
<evidence type="ECO:0000256" key="6">
    <source>
        <dbReference type="ARBA" id="ARBA00022884"/>
    </source>
</evidence>
<evidence type="ECO:0000256" key="12">
    <source>
        <dbReference type="RuleBase" id="RU000492"/>
    </source>
</evidence>
<gene>
    <name evidence="18" type="primary">Ddx31</name>
    <name evidence="18" type="ORF">PICGYM_R09018</name>
</gene>
<accession>A0A851B4Y4</accession>
<evidence type="ECO:0000259" key="17">
    <source>
        <dbReference type="PROSITE" id="PS51194"/>
    </source>
</evidence>
<dbReference type="Proteomes" id="UP000631391">
    <property type="component" value="Unassembled WGS sequence"/>
</dbReference>
<dbReference type="InterPro" id="IPR025313">
    <property type="entry name" value="SPB4-like_CTE"/>
</dbReference>
<dbReference type="OrthoDB" id="422663at2759"/>
<evidence type="ECO:0000313" key="18">
    <source>
        <dbReference type="EMBL" id="NWI38524.1"/>
    </source>
</evidence>
<dbReference type="SUPFAM" id="SSF52540">
    <property type="entry name" value="P-loop containing nucleoside triphosphate hydrolases"/>
    <property type="match status" value="1"/>
</dbReference>
<dbReference type="Gene3D" id="3.40.50.300">
    <property type="entry name" value="P-loop containing nucleotide triphosphate hydrolases"/>
    <property type="match status" value="2"/>
</dbReference>
<feature type="compositionally biased region" description="Basic and acidic residues" evidence="14">
    <location>
        <begin position="69"/>
        <end position="79"/>
    </location>
</feature>
<evidence type="ECO:0000256" key="1">
    <source>
        <dbReference type="ARBA" id="ARBA00004604"/>
    </source>
</evidence>
<feature type="compositionally biased region" description="Basic and acidic residues" evidence="14">
    <location>
        <begin position="48"/>
        <end position="58"/>
    </location>
</feature>
<comment type="subcellular location">
    <subcellularLocation>
        <location evidence="1">Nucleus</location>
        <location evidence="1">Nucleolus</location>
    </subcellularLocation>
</comment>
<keyword evidence="19" id="KW-1185">Reference proteome</keyword>
<proteinExistence type="inferred from homology"/>
<dbReference type="InterPro" id="IPR014001">
    <property type="entry name" value="Helicase_ATP-bd"/>
</dbReference>
<evidence type="ECO:0000256" key="8">
    <source>
        <dbReference type="ARBA" id="ARBA00023242"/>
    </source>
</evidence>
<keyword evidence="7" id="KW-0413">Isomerase</keyword>
<feature type="region of interest" description="Disordered" evidence="14">
    <location>
        <begin position="639"/>
        <end position="663"/>
    </location>
</feature>
<evidence type="ECO:0000256" key="13">
    <source>
        <dbReference type="RuleBase" id="RU365068"/>
    </source>
</evidence>
<evidence type="ECO:0000256" key="2">
    <source>
        <dbReference type="ARBA" id="ARBA00022741"/>
    </source>
</evidence>
<dbReference type="FunFam" id="3.40.50.300:FF:001399">
    <property type="entry name" value="RNA helicase"/>
    <property type="match status" value="1"/>
</dbReference>
<sequence>VTSQSLLTLLCFLTLKQSGALKRKLQSPHGNPPVKRKRKLSINTFRKRATEADRREEGSSAQKPVPKKQLTDNRNESHKNKPFIKTSSLFKNNPDIPEIHRKEVQQVQESVFTTDSFSQLDLHPHLISTINTVLNMCSMTSVQKQTIPVLLQGRDALVRSQTGSGKTLAYGIPLVQSLQGMESKIQRSDGPYALVLVPTREVGGFSCLCLSPFTWIVPGVLMGGEKRKSEKARLRKGINILISTPGRLVDHIKSTECVHFRRTQWLIIDEADRILDLGFEKDVAVILNALNAGRETRQNVLLSATLTEGVTRLADISLNDPVSISIADEIQKVPEPASQAGRDASSSSNCMEQENFAVPETLQQYVMMVPSKLRLVTLAAFILQKCKFEKGHKMIIFFSSCEQVEFYYELLAKVLSGGSESEQPGCSSLSSVSLQFLRLHGDMEQEERTEVFQEFLKSKTGILLCTDVAARGLDLPQVTWIVQYNAPASPAEYIHRIGRTARIGCRGSSLLVLAPSEAEYVSLLASHKINVSELKMEKVLASLMKDDRFKLHRPGRKKSCGKNPQEVQERATVLQTKFENHIHSSEENVRWAKKALQSFLCAYTAYPRDLKHIFHIKSLHLGHVAKSFGLRDAPRNLTALPTAGSKKKTKPRPKRADLLKKTQGKRRLAEILRSEYSSGMDSAGAKVKKR</sequence>
<evidence type="ECO:0000256" key="7">
    <source>
        <dbReference type="ARBA" id="ARBA00023235"/>
    </source>
</evidence>
<feature type="signal peptide" evidence="15">
    <location>
        <begin position="1"/>
        <end position="20"/>
    </location>
</feature>
<feature type="domain" description="Helicase ATP-binding" evidence="16">
    <location>
        <begin position="147"/>
        <end position="324"/>
    </location>
</feature>
<organism evidence="18 19">
    <name type="scientific">Picathartes gymnocephalus</name>
    <name type="common">White-necked rockfowl</name>
    <dbReference type="NCBI Taxonomy" id="175131"/>
    <lineage>
        <taxon>Eukaryota</taxon>
        <taxon>Metazoa</taxon>
        <taxon>Chordata</taxon>
        <taxon>Craniata</taxon>
        <taxon>Vertebrata</taxon>
        <taxon>Euteleostomi</taxon>
        <taxon>Archelosauria</taxon>
        <taxon>Archosauria</taxon>
        <taxon>Dinosauria</taxon>
        <taxon>Saurischia</taxon>
        <taxon>Theropoda</taxon>
        <taxon>Coelurosauria</taxon>
        <taxon>Aves</taxon>
        <taxon>Neognathae</taxon>
        <taxon>Neoaves</taxon>
        <taxon>Telluraves</taxon>
        <taxon>Australaves</taxon>
        <taxon>Passeriformes</taxon>
        <taxon>Picathartidae</taxon>
        <taxon>Picathartes</taxon>
    </lineage>
</organism>
<feature type="non-terminal residue" evidence="18">
    <location>
        <position position="1"/>
    </location>
</feature>
<dbReference type="InterPro" id="IPR027417">
    <property type="entry name" value="P-loop_NTPase"/>
</dbReference>
<keyword evidence="15" id="KW-0732">Signal</keyword>
<keyword evidence="4 12" id="KW-0347">Helicase</keyword>
<evidence type="ECO:0000256" key="4">
    <source>
        <dbReference type="ARBA" id="ARBA00022806"/>
    </source>
</evidence>
<dbReference type="Pfam" id="PF00270">
    <property type="entry name" value="DEAD"/>
    <property type="match status" value="1"/>
</dbReference>
<evidence type="ECO:0000259" key="16">
    <source>
        <dbReference type="PROSITE" id="PS51192"/>
    </source>
</evidence>
<evidence type="ECO:0000256" key="10">
    <source>
        <dbReference type="ARBA" id="ARBA00049390"/>
    </source>
</evidence>
<dbReference type="AlphaFoldDB" id="A0A851B4Y4"/>
<dbReference type="InterPro" id="IPR001650">
    <property type="entry name" value="Helicase_C-like"/>
</dbReference>
<dbReference type="EC" id="3.6.4.13" evidence="13"/>
<feature type="region of interest" description="Disordered" evidence="14">
    <location>
        <begin position="23"/>
        <end position="92"/>
    </location>
</feature>